<evidence type="ECO:0000313" key="2">
    <source>
        <dbReference type="EMBL" id="PUZ21856.1"/>
    </source>
</evidence>
<dbReference type="AlphaFoldDB" id="A0A2T7BBT9"/>
<reference evidence="2 3" key="1">
    <citation type="submission" date="2018-04" db="EMBL/GenBank/DDBJ databases">
        <title>Chitinophaga fuyangensis sp. nov., isolated from soil in a chemical factory.</title>
        <authorList>
            <person name="Chen K."/>
        </authorList>
    </citation>
    <scope>NUCLEOTIDE SEQUENCE [LARGE SCALE GENOMIC DNA]</scope>
    <source>
        <strain evidence="2 3">LY-1</strain>
    </source>
</reference>
<protein>
    <submittedName>
        <fullName evidence="2">Uncharacterized protein</fullName>
    </submittedName>
</protein>
<evidence type="ECO:0000256" key="1">
    <source>
        <dbReference type="SAM" id="SignalP"/>
    </source>
</evidence>
<proteinExistence type="predicted"/>
<dbReference type="EMBL" id="QCYK01000004">
    <property type="protein sequence ID" value="PUZ21856.1"/>
    <property type="molecule type" value="Genomic_DNA"/>
</dbReference>
<keyword evidence="3" id="KW-1185">Reference proteome</keyword>
<dbReference type="Proteomes" id="UP000244450">
    <property type="component" value="Unassembled WGS sequence"/>
</dbReference>
<keyword evidence="1" id="KW-0732">Signal</keyword>
<dbReference type="OrthoDB" id="1260349at2"/>
<accession>A0A2T7BBT9</accession>
<gene>
    <name evidence="2" type="ORF">DCC81_25045</name>
</gene>
<sequence>MKKYFFLAALGATSFAAKAQLTTQRWEATISIPSPTECFLQFDHDTMKLFSKDMPTEPVESMRFTAANDTLTLVKLDGQSPCDNAPAVYKATVKDNMLQFASIADACDVRVNALIETPWRPYTAGGSQ</sequence>
<comment type="caution">
    <text evidence="2">The sequence shown here is derived from an EMBL/GenBank/DDBJ whole genome shotgun (WGS) entry which is preliminary data.</text>
</comment>
<dbReference type="RefSeq" id="WP_108689504.1">
    <property type="nucleotide sequence ID" value="NZ_QCYK01000004.1"/>
</dbReference>
<evidence type="ECO:0000313" key="3">
    <source>
        <dbReference type="Proteomes" id="UP000244450"/>
    </source>
</evidence>
<organism evidence="2 3">
    <name type="scientific">Chitinophaga parva</name>
    <dbReference type="NCBI Taxonomy" id="2169414"/>
    <lineage>
        <taxon>Bacteria</taxon>
        <taxon>Pseudomonadati</taxon>
        <taxon>Bacteroidota</taxon>
        <taxon>Chitinophagia</taxon>
        <taxon>Chitinophagales</taxon>
        <taxon>Chitinophagaceae</taxon>
        <taxon>Chitinophaga</taxon>
    </lineage>
</organism>
<feature type="chain" id="PRO_5015544464" evidence="1">
    <location>
        <begin position="20"/>
        <end position="128"/>
    </location>
</feature>
<feature type="signal peptide" evidence="1">
    <location>
        <begin position="1"/>
        <end position="19"/>
    </location>
</feature>
<name>A0A2T7BBT9_9BACT</name>